<dbReference type="PANTHER" id="PTHR23227:SF67">
    <property type="entry name" value="CRANIOFACIAL DEVELOPMENT PROTEIN 2-LIKE"/>
    <property type="match status" value="1"/>
</dbReference>
<dbReference type="InterPro" id="IPR036691">
    <property type="entry name" value="Endo/exonu/phosph_ase_sf"/>
</dbReference>
<evidence type="ECO:0008006" key="3">
    <source>
        <dbReference type="Google" id="ProtNLM"/>
    </source>
</evidence>
<dbReference type="AlphaFoldDB" id="A0A2C9LV04"/>
<evidence type="ECO:0000313" key="2">
    <source>
        <dbReference type="Proteomes" id="UP000076420"/>
    </source>
</evidence>
<gene>
    <name evidence="1" type="primary">106059173</name>
</gene>
<dbReference type="EnsemblMetazoa" id="BGLB035331-RA">
    <property type="protein sequence ID" value="BGLB035331-PA"/>
    <property type="gene ID" value="BGLB035331"/>
</dbReference>
<organism evidence="1 2">
    <name type="scientific">Biomphalaria glabrata</name>
    <name type="common">Bloodfluke planorb</name>
    <name type="synonym">Freshwater snail</name>
    <dbReference type="NCBI Taxonomy" id="6526"/>
    <lineage>
        <taxon>Eukaryota</taxon>
        <taxon>Metazoa</taxon>
        <taxon>Spiralia</taxon>
        <taxon>Lophotrochozoa</taxon>
        <taxon>Mollusca</taxon>
        <taxon>Gastropoda</taxon>
        <taxon>Heterobranchia</taxon>
        <taxon>Euthyneura</taxon>
        <taxon>Panpulmonata</taxon>
        <taxon>Hygrophila</taxon>
        <taxon>Lymnaeoidea</taxon>
        <taxon>Planorbidae</taxon>
        <taxon>Biomphalaria</taxon>
    </lineage>
</organism>
<dbReference type="VEuPathDB" id="VectorBase:BGLB035331"/>
<dbReference type="KEGG" id="bgt:106059173"/>
<accession>A0A2C9LV04</accession>
<sequence length="194" mass="22282">MSKIAASALIAWKPVSDRIITARLQTNQSKITTIQVYAPTEDTEDTIKDNFYNKLQTTLDETPSHDLNLLMGDFNAKINPNRIGFGYVMGPYGSAENISDNGERLISLCASNSFSIGNIYFKHKQIHTKNMAITKWRNLKRDRLHLHLQRRRSSLLDVRTRRGAHINSDHYHVSGKCKLRLKRQPKRATRPRPI</sequence>
<proteinExistence type="predicted"/>
<dbReference type="Proteomes" id="UP000076420">
    <property type="component" value="Unassembled WGS sequence"/>
</dbReference>
<protein>
    <recommendedName>
        <fullName evidence="3">Endonuclease/exonuclease/phosphatase domain-containing protein</fullName>
    </recommendedName>
</protein>
<dbReference type="SUPFAM" id="SSF56219">
    <property type="entry name" value="DNase I-like"/>
    <property type="match status" value="1"/>
</dbReference>
<name>A0A2C9LV04_BIOGL</name>
<dbReference type="STRING" id="6526.A0A2C9LV04"/>
<evidence type="ECO:0000313" key="1">
    <source>
        <dbReference type="EnsemblMetazoa" id="BGLB035331-PA"/>
    </source>
</evidence>
<dbReference type="VEuPathDB" id="VectorBase:BGLAX_048009"/>
<dbReference type="Gene3D" id="3.60.10.10">
    <property type="entry name" value="Endonuclease/exonuclease/phosphatase"/>
    <property type="match status" value="1"/>
</dbReference>
<dbReference type="InterPro" id="IPR027124">
    <property type="entry name" value="Swc5/CFDP1/2"/>
</dbReference>
<dbReference type="PANTHER" id="PTHR23227">
    <property type="entry name" value="BUCENTAUR RELATED"/>
    <property type="match status" value="1"/>
</dbReference>
<reference evidence="1" key="1">
    <citation type="submission" date="2020-05" db="UniProtKB">
        <authorList>
            <consortium name="EnsemblMetazoa"/>
        </authorList>
    </citation>
    <scope>IDENTIFICATION</scope>
    <source>
        <strain evidence="1">BB02</strain>
    </source>
</reference>